<reference evidence="3 4" key="1">
    <citation type="submission" date="2019-01" db="EMBL/GenBank/DDBJ databases">
        <authorList>
            <person name="Chen W.-M."/>
        </authorList>
    </citation>
    <scope>NUCLEOTIDE SEQUENCE [LARGE SCALE GENOMIC DNA]</scope>
    <source>
        <strain evidence="3 4">FSY-9</strain>
    </source>
</reference>
<dbReference type="SUPFAM" id="SSF52833">
    <property type="entry name" value="Thioredoxin-like"/>
    <property type="match status" value="1"/>
</dbReference>
<dbReference type="CDD" id="cd00570">
    <property type="entry name" value="GST_N_family"/>
    <property type="match status" value="1"/>
</dbReference>
<dbReference type="RefSeq" id="WP_127707274.1">
    <property type="nucleotide sequence ID" value="NZ_SACO01000003.1"/>
</dbReference>
<evidence type="ECO:0000313" key="3">
    <source>
        <dbReference type="EMBL" id="RVU06409.1"/>
    </source>
</evidence>
<accession>A0A3S2Y990</accession>
<dbReference type="Gene3D" id="3.40.30.10">
    <property type="entry name" value="Glutaredoxin"/>
    <property type="match status" value="1"/>
</dbReference>
<dbReference type="SFLD" id="SFLDG00358">
    <property type="entry name" value="Main_(cytGST)"/>
    <property type="match status" value="1"/>
</dbReference>
<name>A0A3S2Y990_9SPHN</name>
<dbReference type="AlphaFoldDB" id="A0A3S2Y990"/>
<dbReference type="EMBL" id="SACO01000003">
    <property type="protein sequence ID" value="RVU06409.1"/>
    <property type="molecule type" value="Genomic_DNA"/>
</dbReference>
<dbReference type="InterPro" id="IPR036282">
    <property type="entry name" value="Glutathione-S-Trfase_C_sf"/>
</dbReference>
<sequence length="211" mass="22637">MELMGALFSPFVRKAALVLAEKGLAFENPPFSFAEPSEDFLAASPFRKIPALKDGDFLISDSTAIAAYLDALHPEPALYPAEPRARARAVWFEEVADTIMVPKAGPAIYNRFVVPRMFGKPGDEGAAVAAMKAFASAMDYLEASVPDDGWLAGDFSIGDIAVGSVLRTLDYIGESLAVSRYPRVASWYGRLTARPAWQAVAELEAAAFAAA</sequence>
<evidence type="ECO:0000313" key="4">
    <source>
        <dbReference type="Proteomes" id="UP000282837"/>
    </source>
</evidence>
<dbReference type="OrthoDB" id="9782992at2"/>
<proteinExistence type="predicted"/>
<dbReference type="CDD" id="cd00299">
    <property type="entry name" value="GST_C_family"/>
    <property type="match status" value="1"/>
</dbReference>
<feature type="domain" description="GST C-terminal" evidence="2">
    <location>
        <begin position="82"/>
        <end position="211"/>
    </location>
</feature>
<dbReference type="SUPFAM" id="SSF47616">
    <property type="entry name" value="GST C-terminal domain-like"/>
    <property type="match status" value="1"/>
</dbReference>
<dbReference type="Pfam" id="PF13410">
    <property type="entry name" value="GST_C_2"/>
    <property type="match status" value="1"/>
</dbReference>
<dbReference type="InterPro" id="IPR010987">
    <property type="entry name" value="Glutathione-S-Trfase_C-like"/>
</dbReference>
<keyword evidence="4" id="KW-1185">Reference proteome</keyword>
<dbReference type="Pfam" id="PF13417">
    <property type="entry name" value="GST_N_3"/>
    <property type="match status" value="1"/>
</dbReference>
<dbReference type="PANTHER" id="PTHR44051">
    <property type="entry name" value="GLUTATHIONE S-TRANSFERASE-RELATED"/>
    <property type="match status" value="1"/>
</dbReference>
<dbReference type="PROSITE" id="PS50405">
    <property type="entry name" value="GST_CTER"/>
    <property type="match status" value="1"/>
</dbReference>
<gene>
    <name evidence="3" type="ORF">EOE18_06220</name>
</gene>
<protein>
    <submittedName>
        <fullName evidence="3">Glutathione S-transferase family protein</fullName>
    </submittedName>
</protein>
<dbReference type="InterPro" id="IPR004045">
    <property type="entry name" value="Glutathione_S-Trfase_N"/>
</dbReference>
<feature type="domain" description="GST N-terminal" evidence="1">
    <location>
        <begin position="1"/>
        <end position="77"/>
    </location>
</feature>
<dbReference type="GO" id="GO:0016740">
    <property type="term" value="F:transferase activity"/>
    <property type="evidence" value="ECO:0007669"/>
    <property type="project" value="UniProtKB-KW"/>
</dbReference>
<comment type="caution">
    <text evidence="3">The sequence shown here is derived from an EMBL/GenBank/DDBJ whole genome shotgun (WGS) entry which is preliminary data.</text>
</comment>
<dbReference type="PANTHER" id="PTHR44051:SF8">
    <property type="entry name" value="GLUTATHIONE S-TRANSFERASE GSTA"/>
    <property type="match status" value="1"/>
</dbReference>
<keyword evidence="3" id="KW-0808">Transferase</keyword>
<evidence type="ECO:0000259" key="1">
    <source>
        <dbReference type="PROSITE" id="PS50404"/>
    </source>
</evidence>
<evidence type="ECO:0000259" key="2">
    <source>
        <dbReference type="PROSITE" id="PS50405"/>
    </source>
</evidence>
<dbReference type="InterPro" id="IPR036249">
    <property type="entry name" value="Thioredoxin-like_sf"/>
</dbReference>
<organism evidence="3 4">
    <name type="scientific">Novosphingobium umbonatum</name>
    <dbReference type="NCBI Taxonomy" id="1908524"/>
    <lineage>
        <taxon>Bacteria</taxon>
        <taxon>Pseudomonadati</taxon>
        <taxon>Pseudomonadota</taxon>
        <taxon>Alphaproteobacteria</taxon>
        <taxon>Sphingomonadales</taxon>
        <taxon>Sphingomonadaceae</taxon>
        <taxon>Novosphingobium</taxon>
    </lineage>
</organism>
<dbReference type="PROSITE" id="PS50404">
    <property type="entry name" value="GST_NTER"/>
    <property type="match status" value="1"/>
</dbReference>
<dbReference type="InterPro" id="IPR040079">
    <property type="entry name" value="Glutathione_S-Trfase"/>
</dbReference>
<dbReference type="Gene3D" id="1.20.1050.10">
    <property type="match status" value="1"/>
</dbReference>
<dbReference type="Proteomes" id="UP000282837">
    <property type="component" value="Unassembled WGS sequence"/>
</dbReference>
<dbReference type="SFLD" id="SFLDS00019">
    <property type="entry name" value="Glutathione_Transferase_(cytos"/>
    <property type="match status" value="1"/>
</dbReference>